<organism evidence="1">
    <name type="scientific">Arundo donax</name>
    <name type="common">Giant reed</name>
    <name type="synonym">Donax arundinaceus</name>
    <dbReference type="NCBI Taxonomy" id="35708"/>
    <lineage>
        <taxon>Eukaryota</taxon>
        <taxon>Viridiplantae</taxon>
        <taxon>Streptophyta</taxon>
        <taxon>Embryophyta</taxon>
        <taxon>Tracheophyta</taxon>
        <taxon>Spermatophyta</taxon>
        <taxon>Magnoliopsida</taxon>
        <taxon>Liliopsida</taxon>
        <taxon>Poales</taxon>
        <taxon>Poaceae</taxon>
        <taxon>PACMAD clade</taxon>
        <taxon>Arundinoideae</taxon>
        <taxon>Arundineae</taxon>
        <taxon>Arundo</taxon>
    </lineage>
</organism>
<dbReference type="EMBL" id="GBRH01257265">
    <property type="protein sequence ID" value="JAD40630.1"/>
    <property type="molecule type" value="Transcribed_RNA"/>
</dbReference>
<proteinExistence type="predicted"/>
<name>A0A0A8ZV53_ARUDO</name>
<accession>A0A0A8ZV53</accession>
<sequence>MSWTPSAVLGSHIQQEKQILYRAYSIPDTDYLNKID</sequence>
<reference evidence="1" key="2">
    <citation type="journal article" date="2015" name="Data Brief">
        <title>Shoot transcriptome of the giant reed, Arundo donax.</title>
        <authorList>
            <person name="Barrero R.A."/>
            <person name="Guerrero F.D."/>
            <person name="Moolhuijzen P."/>
            <person name="Goolsby J.A."/>
            <person name="Tidwell J."/>
            <person name="Bellgard S.E."/>
            <person name="Bellgard M.I."/>
        </authorList>
    </citation>
    <scope>NUCLEOTIDE SEQUENCE</scope>
    <source>
        <tissue evidence="1">Shoot tissue taken approximately 20 cm above the soil surface</tissue>
    </source>
</reference>
<dbReference type="AlphaFoldDB" id="A0A0A8ZV53"/>
<evidence type="ECO:0000313" key="1">
    <source>
        <dbReference type="EMBL" id="JAD40630.1"/>
    </source>
</evidence>
<reference evidence="1" key="1">
    <citation type="submission" date="2014-09" db="EMBL/GenBank/DDBJ databases">
        <authorList>
            <person name="Magalhaes I.L.F."/>
            <person name="Oliveira U."/>
            <person name="Santos F.R."/>
            <person name="Vidigal T.H.D.A."/>
            <person name="Brescovit A.D."/>
            <person name="Santos A.J."/>
        </authorList>
    </citation>
    <scope>NUCLEOTIDE SEQUENCE</scope>
    <source>
        <tissue evidence="1">Shoot tissue taken approximately 20 cm above the soil surface</tissue>
    </source>
</reference>
<protein>
    <submittedName>
        <fullName evidence="1">Uncharacterized protein</fullName>
    </submittedName>
</protein>